<dbReference type="Proteomes" id="UP001521137">
    <property type="component" value="Unassembled WGS sequence"/>
</dbReference>
<keyword evidence="2" id="KW-1185">Reference proteome</keyword>
<sequence length="67" mass="7774">MSPRTWNEEYAQIDFSVEYDFLPGLGMLLKVTNVGEEVNRSYTVIPEATFNHNLAASFYRLSVNWKL</sequence>
<protein>
    <recommendedName>
        <fullName evidence="3">TonB-dependent receptor-like beta-barrel domain-containing protein</fullName>
    </recommendedName>
</protein>
<name>A0ABS9D5T1_9ALTE</name>
<proteinExistence type="predicted"/>
<evidence type="ECO:0000313" key="1">
    <source>
        <dbReference type="EMBL" id="MCF2948327.1"/>
    </source>
</evidence>
<reference evidence="1 2" key="1">
    <citation type="submission" date="2022-01" db="EMBL/GenBank/DDBJ databases">
        <title>Paraglaciecola sp. G1-23.</title>
        <authorList>
            <person name="Jin M.S."/>
            <person name="Han D.M."/>
            <person name="Kim H.M."/>
            <person name="Jeon C.O."/>
        </authorList>
    </citation>
    <scope>NUCLEOTIDE SEQUENCE [LARGE SCALE GENOMIC DNA]</scope>
    <source>
        <strain evidence="1 2">G1-23</strain>
    </source>
</reference>
<accession>A0ABS9D5T1</accession>
<evidence type="ECO:0000313" key="2">
    <source>
        <dbReference type="Proteomes" id="UP001521137"/>
    </source>
</evidence>
<gene>
    <name evidence="1" type="ORF">L0668_09435</name>
</gene>
<evidence type="ECO:0008006" key="3">
    <source>
        <dbReference type="Google" id="ProtNLM"/>
    </source>
</evidence>
<dbReference type="EMBL" id="JAKGAS010000004">
    <property type="protein sequence ID" value="MCF2948327.1"/>
    <property type="molecule type" value="Genomic_DNA"/>
</dbReference>
<dbReference type="RefSeq" id="WP_235312038.1">
    <property type="nucleotide sequence ID" value="NZ_JAKGAS010000004.1"/>
</dbReference>
<organism evidence="1 2">
    <name type="scientific">Paraglaciecola algarum</name>
    <dbReference type="NCBI Taxonomy" id="3050085"/>
    <lineage>
        <taxon>Bacteria</taxon>
        <taxon>Pseudomonadati</taxon>
        <taxon>Pseudomonadota</taxon>
        <taxon>Gammaproteobacteria</taxon>
        <taxon>Alteromonadales</taxon>
        <taxon>Alteromonadaceae</taxon>
        <taxon>Paraglaciecola</taxon>
    </lineage>
</organism>
<comment type="caution">
    <text evidence="1">The sequence shown here is derived from an EMBL/GenBank/DDBJ whole genome shotgun (WGS) entry which is preliminary data.</text>
</comment>